<dbReference type="InterPro" id="IPR004886">
    <property type="entry name" value="Glucanosyltransferase"/>
</dbReference>
<comment type="caution">
    <text evidence="4">The sequence shown here is derived from an EMBL/GenBank/DDBJ whole genome shotgun (WGS) entry which is preliminary data.</text>
</comment>
<evidence type="ECO:0000256" key="2">
    <source>
        <dbReference type="ARBA" id="ARBA00023180"/>
    </source>
</evidence>
<sequence>MRFTRFFIWLVVLASCSLLAACEGDDGDSSSGSGSQYSSQIHVIASESGTLAPTEPGNADSPFWKLTLKNPESVALWYTDRPSREVGSTPLRDYVNASAWRGAYGDVNPNATVTFQASSGSELEGVYVALSEPVYDEEAGALTFNAEILNDTVGQLNAATLNFTRVTINVLNNAVDDQEVSSYVQYASQVALQPTATSGQYKVVMSDAGPDMIWVDNAPGRYSDSRPMSSFFPNWSYVFKEHAPNAALYGTTASGKLKLYFLTLNDPVYDESSKQVSYTATLLGQTSGALEAVNQAVLSIDSGTFSRFPIPGKGTAYQAFGRGYDPSTANDTYIYFGSDIARKQAGSLWGTQSYLAQSCAPDCRNDLQTLKNLGINLIRLYDWDPRNDHSQFLNYANSLGIKVVVPISNWLPKQDMNTWNNELPAYFKYGNYGNSTGTDWHPAIAGVIISNELDKDDGGVYYDNTIGLVARFIQEADKRGFSKTVPVGIPVTFVPRGAPFGPNGTNLPGWNQFNRLLTDPRTAPYKDRLMLCPNTYNGKDYLTVNAEGTGQGWIQLTYEKFHTPILFTEIGLSRVESYYTPQYIQEQLQSVLDYQKAHPDQVLGAAHFQFDNKVWKQDNPADSEGAFGMFSHGAIVRQIQTVKSDYNFYVHEVQPPENWGVLTIDKLEKTSTYDPVVEAYK</sequence>
<dbReference type="RefSeq" id="WP_088605908.1">
    <property type="nucleotide sequence ID" value="NZ_NJIH01000019.1"/>
</dbReference>
<keyword evidence="5" id="KW-1185">Reference proteome</keyword>
<dbReference type="Pfam" id="PF03198">
    <property type="entry name" value="Glyco_hydro_72"/>
    <property type="match status" value="1"/>
</dbReference>
<dbReference type="Gene3D" id="3.20.20.80">
    <property type="entry name" value="Glycosidases"/>
    <property type="match status" value="1"/>
</dbReference>
<evidence type="ECO:0000256" key="3">
    <source>
        <dbReference type="SAM" id="SignalP"/>
    </source>
</evidence>
<evidence type="ECO:0000313" key="4">
    <source>
        <dbReference type="EMBL" id="OWT53728.1"/>
    </source>
</evidence>
<keyword evidence="1 3" id="KW-0732">Signal</keyword>
<dbReference type="OrthoDB" id="8910835at2"/>
<proteinExistence type="predicted"/>
<feature type="signal peptide" evidence="3">
    <location>
        <begin position="1"/>
        <end position="20"/>
    </location>
</feature>
<accession>A0A225LWW6</accession>
<keyword evidence="2" id="KW-0325">Glycoprotein</keyword>
<reference evidence="5" key="1">
    <citation type="submission" date="2017-06" db="EMBL/GenBank/DDBJ databases">
        <title>Herbaspirillum phytohormonus sp. nov., isolated from the root nodule of Robinia pseudoacacia in lead-zinc mine.</title>
        <authorList>
            <person name="Fan M."/>
            <person name="Lin Y."/>
        </authorList>
    </citation>
    <scope>NUCLEOTIDE SEQUENCE [LARGE SCALE GENOMIC DNA]</scope>
    <source>
        <strain evidence="5">SC-089</strain>
    </source>
</reference>
<dbReference type="InterPro" id="IPR017853">
    <property type="entry name" value="GH"/>
</dbReference>
<dbReference type="SUPFAM" id="SSF51445">
    <property type="entry name" value="(Trans)glycosidases"/>
    <property type="match status" value="1"/>
</dbReference>
<dbReference type="EMBL" id="NJIH01000019">
    <property type="protein sequence ID" value="OWT53728.1"/>
    <property type="molecule type" value="Genomic_DNA"/>
</dbReference>
<protein>
    <submittedName>
        <fullName evidence="4">Uncharacterized protein</fullName>
    </submittedName>
</protein>
<organism evidence="4 5">
    <name type="scientific">Candidimonas nitroreducens</name>
    <dbReference type="NCBI Taxonomy" id="683354"/>
    <lineage>
        <taxon>Bacteria</taxon>
        <taxon>Pseudomonadati</taxon>
        <taxon>Pseudomonadota</taxon>
        <taxon>Betaproteobacteria</taxon>
        <taxon>Burkholderiales</taxon>
        <taxon>Alcaligenaceae</taxon>
        <taxon>Candidimonas</taxon>
    </lineage>
</organism>
<dbReference type="PROSITE" id="PS51257">
    <property type="entry name" value="PROKAR_LIPOPROTEIN"/>
    <property type="match status" value="1"/>
</dbReference>
<gene>
    <name evidence="4" type="ORF">CEY11_23695</name>
</gene>
<feature type="chain" id="PRO_5013053299" evidence="3">
    <location>
        <begin position="21"/>
        <end position="681"/>
    </location>
</feature>
<name>A0A225LWW6_9BURK</name>
<dbReference type="AlphaFoldDB" id="A0A225LWW6"/>
<dbReference type="Proteomes" id="UP000214603">
    <property type="component" value="Unassembled WGS sequence"/>
</dbReference>
<evidence type="ECO:0000313" key="5">
    <source>
        <dbReference type="Proteomes" id="UP000214603"/>
    </source>
</evidence>
<evidence type="ECO:0000256" key="1">
    <source>
        <dbReference type="ARBA" id="ARBA00022729"/>
    </source>
</evidence>